<evidence type="ECO:0000256" key="5">
    <source>
        <dbReference type="ARBA" id="ARBA00022840"/>
    </source>
</evidence>
<dbReference type="GO" id="GO:0005524">
    <property type="term" value="F:ATP binding"/>
    <property type="evidence" value="ECO:0007669"/>
    <property type="project" value="UniProtKB-UniRule"/>
</dbReference>
<evidence type="ECO:0000256" key="6">
    <source>
        <dbReference type="ARBA" id="ARBA00022967"/>
    </source>
</evidence>
<dbReference type="Gene3D" id="3.40.50.300">
    <property type="entry name" value="P-loop containing nucleotide triphosphate hydrolases"/>
    <property type="match status" value="1"/>
</dbReference>
<dbReference type="GO" id="GO:0016887">
    <property type="term" value="F:ATP hydrolysis activity"/>
    <property type="evidence" value="ECO:0007669"/>
    <property type="project" value="InterPro"/>
</dbReference>
<dbReference type="Pfam" id="PF00005">
    <property type="entry name" value="ABC_tran"/>
    <property type="match status" value="1"/>
</dbReference>
<dbReference type="InterPro" id="IPR017871">
    <property type="entry name" value="ABC_transporter-like_CS"/>
</dbReference>
<proteinExistence type="inferred from homology"/>
<dbReference type="InterPro" id="IPR015856">
    <property type="entry name" value="ABC_transpr_CbiO/EcfA_su"/>
</dbReference>
<keyword evidence="6" id="KW-1278">Translocase</keyword>
<dbReference type="PROSITE" id="PS50893">
    <property type="entry name" value="ABC_TRANSPORTER_2"/>
    <property type="match status" value="1"/>
</dbReference>
<evidence type="ECO:0000256" key="4">
    <source>
        <dbReference type="ARBA" id="ARBA00022741"/>
    </source>
</evidence>
<dbReference type="NCBIfam" id="NF010158">
    <property type="entry name" value="PRK13637.1"/>
    <property type="match status" value="1"/>
</dbReference>
<dbReference type="EMBL" id="ACZL01000003">
    <property type="protein sequence ID" value="EHI56647.1"/>
    <property type="molecule type" value="Genomic_DNA"/>
</dbReference>
<keyword evidence="11" id="KW-1185">Reference proteome</keyword>
<keyword evidence="7 8" id="KW-0472">Membrane</keyword>
<dbReference type="STRING" id="679200.HMPREF9333_00094"/>
<dbReference type="PATRIC" id="fig|679200.3.peg.103"/>
<dbReference type="GO" id="GO:0042626">
    <property type="term" value="F:ATPase-coupled transmembrane transporter activity"/>
    <property type="evidence" value="ECO:0007669"/>
    <property type="project" value="TreeGrafter"/>
</dbReference>
<evidence type="ECO:0000259" key="9">
    <source>
        <dbReference type="PROSITE" id="PS50893"/>
    </source>
</evidence>
<organism evidence="10 11">
    <name type="scientific">Johnsonella ignava ATCC 51276</name>
    <dbReference type="NCBI Taxonomy" id="679200"/>
    <lineage>
        <taxon>Bacteria</taxon>
        <taxon>Bacillati</taxon>
        <taxon>Bacillota</taxon>
        <taxon>Clostridia</taxon>
        <taxon>Lachnospirales</taxon>
        <taxon>Lachnospiraceae</taxon>
        <taxon>Johnsonella</taxon>
    </lineage>
</organism>
<dbReference type="CDD" id="cd03225">
    <property type="entry name" value="ABC_cobalt_CbiO_domain1"/>
    <property type="match status" value="1"/>
</dbReference>
<sequence>MTKDAKKDIIMRAEKLNYIYSRDTAFEHYAVKDVSFDIKNEEFIGIIGHTGSGKSTLIQHMNGLIKATSGKIFFHDTDIYSEGYDMKKLRQKVGLVFQYPEHQLFEIDVLTDVCFGPKNQGLDDEQAKERARYALSIVDIPENFYKKSPFELSGGQKRRVAIAGVLAMKPEILVLDEPTAGLDPRGRDEILDKVSQLRESEHMSVVLVSHSMEDVAKYVDRLMVMSDGRKVFDDTPKVIFRHYKELEKIGLSAPQITYIIKRLREEGLDLDEGITTIEEAREAILGLLKNNKGLDDI</sequence>
<comment type="similarity">
    <text evidence="8">Belongs to the ABC transporter superfamily. Energy-coupling factor EcfA family.</text>
</comment>
<keyword evidence="2 8" id="KW-0813">Transport</keyword>
<evidence type="ECO:0000256" key="1">
    <source>
        <dbReference type="ARBA" id="ARBA00004202"/>
    </source>
</evidence>
<protein>
    <recommendedName>
        <fullName evidence="8">Energy-coupling factor transporter ATP-binding protein EcfA2</fullName>
        <ecNumber evidence="8">7.-.-.-</ecNumber>
    </recommendedName>
</protein>
<evidence type="ECO:0000256" key="8">
    <source>
        <dbReference type="RuleBase" id="RU365104"/>
    </source>
</evidence>
<dbReference type="InterPro" id="IPR030946">
    <property type="entry name" value="EcfA2"/>
</dbReference>
<feature type="domain" description="ABC transporter" evidence="9">
    <location>
        <begin position="11"/>
        <end position="252"/>
    </location>
</feature>
<dbReference type="FunFam" id="3.40.50.300:FF:000224">
    <property type="entry name" value="Energy-coupling factor transporter ATP-binding protein EcfA"/>
    <property type="match status" value="1"/>
</dbReference>
<keyword evidence="5 8" id="KW-0067">ATP-binding</keyword>
<evidence type="ECO:0000313" key="11">
    <source>
        <dbReference type="Proteomes" id="UP000003011"/>
    </source>
</evidence>
<comment type="subcellular location">
    <subcellularLocation>
        <location evidence="1 8">Cell membrane</location>
        <topology evidence="1 8">Peripheral membrane protein</topology>
    </subcellularLocation>
</comment>
<dbReference type="OrthoDB" id="9784332at2"/>
<dbReference type="PROSITE" id="PS00211">
    <property type="entry name" value="ABC_TRANSPORTER_1"/>
    <property type="match status" value="1"/>
</dbReference>
<gene>
    <name evidence="10" type="ORF">HMPREF9333_00094</name>
</gene>
<dbReference type="InterPro" id="IPR003439">
    <property type="entry name" value="ABC_transporter-like_ATP-bd"/>
</dbReference>
<dbReference type="EC" id="7.-.-.-" evidence="8"/>
<dbReference type="SMART" id="SM00382">
    <property type="entry name" value="AAA"/>
    <property type="match status" value="1"/>
</dbReference>
<dbReference type="PANTHER" id="PTHR43553:SF27">
    <property type="entry name" value="ENERGY-COUPLING FACTOR TRANSPORTER ATP-BINDING PROTEIN ECFA2"/>
    <property type="match status" value="1"/>
</dbReference>
<dbReference type="HOGENOM" id="CLU_000604_1_22_9"/>
<dbReference type="GO" id="GO:0043190">
    <property type="term" value="C:ATP-binding cassette (ABC) transporter complex"/>
    <property type="evidence" value="ECO:0007669"/>
    <property type="project" value="TreeGrafter"/>
</dbReference>
<keyword evidence="4 8" id="KW-0547">Nucleotide-binding</keyword>
<dbReference type="InterPro" id="IPR003593">
    <property type="entry name" value="AAA+_ATPase"/>
</dbReference>
<dbReference type="InterPro" id="IPR050095">
    <property type="entry name" value="ECF_ABC_transporter_ATP-bd"/>
</dbReference>
<dbReference type="PANTHER" id="PTHR43553">
    <property type="entry name" value="HEAVY METAL TRANSPORTER"/>
    <property type="match status" value="1"/>
</dbReference>
<comment type="caution">
    <text evidence="10">The sequence shown here is derived from an EMBL/GenBank/DDBJ whole genome shotgun (WGS) entry which is preliminary data.</text>
</comment>
<evidence type="ECO:0000256" key="2">
    <source>
        <dbReference type="ARBA" id="ARBA00022448"/>
    </source>
</evidence>
<comment type="subunit">
    <text evidence="8">Forms a stable energy-coupling factor (ECF) transporter complex composed of 2 membrane-embedded substrate-binding proteins (S component), 2 ATP-binding proteins (A component) and 2 transmembrane proteins (T component).</text>
</comment>
<dbReference type="AlphaFoldDB" id="G5GEV6"/>
<name>G5GEV6_9FIRM</name>
<evidence type="ECO:0000256" key="3">
    <source>
        <dbReference type="ARBA" id="ARBA00022475"/>
    </source>
</evidence>
<accession>G5GEV6</accession>
<reference evidence="10 11" key="1">
    <citation type="submission" date="2011-08" db="EMBL/GenBank/DDBJ databases">
        <title>The Genome Sequence of Johnsonella ignava ATCC 51276.</title>
        <authorList>
            <consortium name="The Broad Institute Genome Sequencing Platform"/>
            <person name="Earl A."/>
            <person name="Ward D."/>
            <person name="Feldgarden M."/>
            <person name="Gevers D."/>
            <person name="Izard J."/>
            <person name="Blanton J.M."/>
            <person name="Baranova O.V."/>
            <person name="Dewhirst F.E."/>
            <person name="Young S.K."/>
            <person name="Zeng Q."/>
            <person name="Gargeya S."/>
            <person name="Fitzgerald M."/>
            <person name="Haas B."/>
            <person name="Abouelleil A."/>
            <person name="Alvarado L."/>
            <person name="Arachchi H.M."/>
            <person name="Berlin A."/>
            <person name="Brown A."/>
            <person name="Chapman S.B."/>
            <person name="Chen Z."/>
            <person name="Dunbar C."/>
            <person name="Freedman E."/>
            <person name="Gearin G."/>
            <person name="Gellesch M."/>
            <person name="Goldberg J."/>
            <person name="Griggs A."/>
            <person name="Gujja S."/>
            <person name="Heiman D."/>
            <person name="Howarth C."/>
            <person name="Larson L."/>
            <person name="Lui A."/>
            <person name="MacDonald P.J.P."/>
            <person name="Montmayeur A."/>
            <person name="Murphy C."/>
            <person name="Neiman D."/>
            <person name="Pearson M."/>
            <person name="Priest M."/>
            <person name="Roberts A."/>
            <person name="Saif S."/>
            <person name="Shea T."/>
            <person name="Shenoy N."/>
            <person name="Sisk P."/>
            <person name="Stolte C."/>
            <person name="Sykes S."/>
            <person name="Wortman J."/>
            <person name="Nusbaum C."/>
            <person name="Birren B."/>
        </authorList>
    </citation>
    <scope>NUCLEOTIDE SEQUENCE [LARGE SCALE GENOMIC DNA]</scope>
    <source>
        <strain evidence="10 11">ATCC 51276</strain>
    </source>
</reference>
<evidence type="ECO:0000256" key="7">
    <source>
        <dbReference type="ARBA" id="ARBA00023136"/>
    </source>
</evidence>
<dbReference type="eggNOG" id="COG1122">
    <property type="taxonomic scope" value="Bacteria"/>
</dbReference>
<evidence type="ECO:0000313" key="10">
    <source>
        <dbReference type="EMBL" id="EHI56647.1"/>
    </source>
</evidence>
<keyword evidence="3 8" id="KW-1003">Cell membrane</keyword>
<dbReference type="Proteomes" id="UP000003011">
    <property type="component" value="Unassembled WGS sequence"/>
</dbReference>
<dbReference type="SUPFAM" id="SSF52540">
    <property type="entry name" value="P-loop containing nucleoside triphosphate hydrolases"/>
    <property type="match status" value="1"/>
</dbReference>
<comment type="function">
    <text evidence="8">ATP-binding (A) component of a common energy-coupling factor (ECF) ABC-transporter complex.</text>
</comment>
<dbReference type="NCBIfam" id="TIGR04521">
    <property type="entry name" value="ECF_ATPase_2"/>
    <property type="match status" value="1"/>
</dbReference>
<dbReference type="InterPro" id="IPR027417">
    <property type="entry name" value="P-loop_NTPase"/>
</dbReference>